<dbReference type="Proteomes" id="UP000635902">
    <property type="component" value="Unassembled WGS sequence"/>
</dbReference>
<gene>
    <name evidence="1" type="ORF">IRY30_05160</name>
</gene>
<accession>A0ABR9ZJ53</accession>
<keyword evidence="2" id="KW-1185">Reference proteome</keyword>
<protein>
    <submittedName>
        <fullName evidence="1">Uncharacterized protein</fullName>
    </submittedName>
</protein>
<comment type="caution">
    <text evidence="1">The sequence shown here is derived from an EMBL/GenBank/DDBJ whole genome shotgun (WGS) entry which is preliminary data.</text>
</comment>
<reference evidence="1 2" key="1">
    <citation type="submission" date="2020-10" db="EMBL/GenBank/DDBJ databases">
        <title>Novel species in genus Corynebacterium.</title>
        <authorList>
            <person name="Zhang G."/>
        </authorList>
    </citation>
    <scope>NUCLEOTIDE SEQUENCE [LARGE SCALE GENOMIC DNA]</scope>
    <source>
        <strain evidence="1 2">DSM 45110</strain>
    </source>
</reference>
<sequence length="273" mass="28212">MIPELRSIGLDFPQWQDALEATYSSGLLSVTGEVRDGQVLQYDDPSGARLVILTAPPYGTFASYLGGPQASAHLSMVNDVIGVLDVVEDSPFLHASGQQAPTIASLTATVAQGPMLAEVDPLEYQPMNIAALATDISVYSSPTEFAEAGGRQVGTVTSSGLADINKGSTTPHAKAEIAVEATSLTQRVSQLTGQKFWVATVRSPFDFSVIFPGDMLDLPVDSFGRAELGVEKEGASSTPIIAGSVQFTCSTLEASSCSTSGGCGSGNCGCGGH</sequence>
<organism evidence="1 2">
    <name type="scientific">Corynebacterium suicordis DSM 45110</name>
    <dbReference type="NCBI Taxonomy" id="1121369"/>
    <lineage>
        <taxon>Bacteria</taxon>
        <taxon>Bacillati</taxon>
        <taxon>Actinomycetota</taxon>
        <taxon>Actinomycetes</taxon>
        <taxon>Mycobacteriales</taxon>
        <taxon>Corynebacteriaceae</taxon>
        <taxon>Corynebacterium</taxon>
    </lineage>
</organism>
<evidence type="ECO:0000313" key="2">
    <source>
        <dbReference type="Proteomes" id="UP000635902"/>
    </source>
</evidence>
<proteinExistence type="predicted"/>
<dbReference type="RefSeq" id="WP_194556274.1">
    <property type="nucleotide sequence ID" value="NZ_JADKMY010000001.1"/>
</dbReference>
<dbReference type="EMBL" id="JADKMY010000001">
    <property type="protein sequence ID" value="MBF4553471.1"/>
    <property type="molecule type" value="Genomic_DNA"/>
</dbReference>
<name>A0ABR9ZJ53_9CORY</name>
<evidence type="ECO:0000313" key="1">
    <source>
        <dbReference type="EMBL" id="MBF4553471.1"/>
    </source>
</evidence>